<dbReference type="EMBL" id="QFFJ01000001">
    <property type="protein sequence ID" value="RBL93790.1"/>
    <property type="molecule type" value="Genomic_DNA"/>
</dbReference>
<dbReference type="AlphaFoldDB" id="A0A365Y5L6"/>
<reference evidence="3 4" key="1">
    <citation type="submission" date="2018-05" db="EMBL/GenBank/DDBJ databases">
        <title>Chitinophaga sp. K3CV102501T nov., isolated from isolated from a monsoon evergreen broad-leaved forest soil.</title>
        <authorList>
            <person name="Lv Y."/>
        </authorList>
    </citation>
    <scope>NUCLEOTIDE SEQUENCE [LARGE SCALE GENOMIC DNA]</scope>
    <source>
        <strain evidence="3 4">GDMCC 1.1325</strain>
    </source>
</reference>
<dbReference type="Proteomes" id="UP000253410">
    <property type="component" value="Unassembled WGS sequence"/>
</dbReference>
<name>A0A365Y5L6_9BACT</name>
<keyword evidence="1" id="KW-0175">Coiled coil</keyword>
<feature type="coiled-coil region" evidence="1">
    <location>
        <begin position="279"/>
        <end position="320"/>
    </location>
</feature>
<organism evidence="3 4">
    <name type="scientific">Chitinophaga flava</name>
    <dbReference type="NCBI Taxonomy" id="2259036"/>
    <lineage>
        <taxon>Bacteria</taxon>
        <taxon>Pseudomonadati</taxon>
        <taxon>Bacteroidota</taxon>
        <taxon>Chitinophagia</taxon>
        <taxon>Chitinophagales</taxon>
        <taxon>Chitinophagaceae</taxon>
        <taxon>Chitinophaga</taxon>
    </lineage>
</organism>
<accession>A0A365Y5L6</accession>
<evidence type="ECO:0000256" key="2">
    <source>
        <dbReference type="SAM" id="SignalP"/>
    </source>
</evidence>
<feature type="signal peptide" evidence="2">
    <location>
        <begin position="1"/>
        <end position="19"/>
    </location>
</feature>
<gene>
    <name evidence="3" type="ORF">DF182_14945</name>
</gene>
<evidence type="ECO:0000256" key="1">
    <source>
        <dbReference type="SAM" id="Coils"/>
    </source>
</evidence>
<evidence type="ECO:0000313" key="3">
    <source>
        <dbReference type="EMBL" id="RBL93790.1"/>
    </source>
</evidence>
<comment type="caution">
    <text evidence="3">The sequence shown here is derived from an EMBL/GenBank/DDBJ whole genome shotgun (WGS) entry which is preliminary data.</text>
</comment>
<protein>
    <submittedName>
        <fullName evidence="3">Uncharacterized protein</fullName>
    </submittedName>
</protein>
<proteinExistence type="predicted"/>
<keyword evidence="2" id="KW-0732">Signal</keyword>
<keyword evidence="4" id="KW-1185">Reference proteome</keyword>
<evidence type="ECO:0000313" key="4">
    <source>
        <dbReference type="Proteomes" id="UP000253410"/>
    </source>
</evidence>
<dbReference type="RefSeq" id="WP_113616377.1">
    <property type="nucleotide sequence ID" value="NZ_QFFJ01000001.1"/>
</dbReference>
<dbReference type="OrthoDB" id="657976at2"/>
<sequence length="326" mass="36402">MKKICMLALALGSAVAAVAQTQPLVWGEWGSRTEFRNDAGLRGDAGALSGFFQTMTPVNYPAGADSWWHLLDVRHGNQYNNFAMQFAGSFYDQDLYFRKTNNDPAMPWSKVVLQRDGKVTFPGIYNFERFNIGKDGNNGAYALEFVNHSSDLQSYGVKMGADVDGFGHGLFIVGARRSNSYDSLKYASKPAVFVSALDNTVGIGTNQTAGYQLAVAGTMIAERVRVKPFGTWPDYVFEKDYPLPSLKSTAAFIQQHKHLPEMPSAREVDSTGLDLGDMNARLLKKVEELTLHLIRQQEEIEKLQQQNREIQQQLQQQPKQPPARIN</sequence>
<feature type="chain" id="PRO_5016958200" evidence="2">
    <location>
        <begin position="20"/>
        <end position="326"/>
    </location>
</feature>